<dbReference type="SUPFAM" id="SSF48230">
    <property type="entry name" value="Chondroitin AC/alginate lyase"/>
    <property type="match status" value="1"/>
</dbReference>
<name>A0A1S1YU11_FLAPC</name>
<dbReference type="InterPro" id="IPR058849">
    <property type="entry name" value="Ulvan_lyase_2nd"/>
</dbReference>
<organism evidence="2 3">
    <name type="scientific">Flammeovirga pacifica</name>
    <dbReference type="NCBI Taxonomy" id="915059"/>
    <lineage>
        <taxon>Bacteria</taxon>
        <taxon>Pseudomonadati</taxon>
        <taxon>Bacteroidota</taxon>
        <taxon>Cytophagia</taxon>
        <taxon>Cytophagales</taxon>
        <taxon>Flammeovirgaceae</taxon>
        <taxon>Flammeovirga</taxon>
    </lineage>
</organism>
<dbReference type="InterPro" id="IPR013783">
    <property type="entry name" value="Ig-like_fold"/>
</dbReference>
<dbReference type="Pfam" id="PF26374">
    <property type="entry name" value="Ulvan_lyaseC"/>
    <property type="match status" value="1"/>
</dbReference>
<dbReference type="GO" id="GO:0030246">
    <property type="term" value="F:carbohydrate binding"/>
    <property type="evidence" value="ECO:0007669"/>
    <property type="project" value="InterPro"/>
</dbReference>
<evidence type="ECO:0000313" key="3">
    <source>
        <dbReference type="Proteomes" id="UP000179797"/>
    </source>
</evidence>
<dbReference type="InterPro" id="IPR044060">
    <property type="entry name" value="Bacterial_rp_domain"/>
</dbReference>
<dbReference type="SUPFAM" id="SSF49785">
    <property type="entry name" value="Galactose-binding domain-like"/>
    <property type="match status" value="1"/>
</dbReference>
<comment type="caution">
    <text evidence="2">The sequence shown here is derived from an EMBL/GenBank/DDBJ whole genome shotgun (WGS) entry which is preliminary data.</text>
</comment>
<dbReference type="Gene3D" id="2.70.98.70">
    <property type="match status" value="1"/>
</dbReference>
<feature type="domain" description="CBM6" evidence="1">
    <location>
        <begin position="922"/>
        <end position="1060"/>
    </location>
</feature>
<sequence length="1283" mass="145232">MFLCLASWSSMAQSLQHPVIWTTADEKETVLSKIENYEWAGRIIEKAKSSIDIKVNTHIDNPSAILNTIPELAADDNLSESQASANNSKHSKVLNYASYAALVYYTTGEEKYAQFAADILWYYIEEIAQKYPHNTALSGSHFYDPRCGYAQFAIAYDFMVNYLKKDDTKVYQKSSGSKIAFDNVKAQKAVFNIASNALHEHGGADTKYGKEVSNHPILRAPGVLFSILNVEDDEERERMFDVFWNVGTRHQNSFTKSILPMYGNQGVWPEAVSYGFMQNVTLILNLVDRLKPELNVMEDNMHILDGNFLFDNLRMPNRRFVRYGDSHRDIDKTDELYLYTLNLATRRGFDEHIQQAKIALRQIYDANGGYDPSVSISVFDHFSAFEQLFWGIDIPKNIQGEIDFQKPTVIVEHAGVALQRNDAEEQNEDYGLCGIIGGAHYVHSHCTGITMELYGAGYIMAANAGLPKTLAERKIPEHIEYFWRHAGNNTMIVNGTTHGIQQGAWNSDSYLWMNTTVNESAEPRHLEDPIHPHFSFATQYLDDKVNNDEQKRTLSTIRTSESTAYYFDMFRSRSLGDNNFHDYIYHNLGDATQLVDMEGNALSVSATDRYQNDIGDLRKSPGWRFFEDTKATASTTDAVHIRFDLEETNTYMNMFAPGGIAREYTKALGPATREARGGYINKKTQIMAIRQQGEAWDKPYVHIFEPSKSTNSSIKSVDYLYNGEVVVGAKVKTQIGNKIVVDYILCQEDDNSTVTIQDLGIEFDGHFAIVRYEEELENANVTLYIGDGSKLTYGEHSLQADNTNKAQKEIAVKADENRGLGFLNLENNQEFTKGSSIDVEAIVGADYKEVSLFVDDVNVGTLTSAPYKWSSIPQLTDMNNLSYLVRLEAVDNEGVKEERVLTILTPNQWAYTDDNQPHTIPGKIEFEHYDHGGIDIAYWDKINKNSSSFRPDEMVDISSDGSKVRDIKADEWLEFTINVEQSGNYDLEVNHQTRRTPAYQQLSVSLHDEGIQLISNKSLTYTGTSFITEKVGNFYLEKGEHVIRFSTLSYGFDFDYFELSRTSNSYAVTFNDGENTVVKYSKDDGTVDLPSTPIHPAKLFKYWGNSAGEQFDETTIVVENMEVTAVWDIKTFTIDITSEDGEVSISPEQLTYDYEVQVTLTATPKEGFEFVSWTGNVVSTDNPFTVTVDKDLKVTANYKAIVTDISSIEKQETKIYPNPSNGILNIIVPNHETTTFRLYNLNGKVMREGSFKEKITLNGLTNGLYILEIKRQDTLERLKVIIQ</sequence>
<dbReference type="InterPro" id="IPR005084">
    <property type="entry name" value="CBM6"/>
</dbReference>
<dbReference type="Gene3D" id="1.50.10.100">
    <property type="entry name" value="Chondroitin AC/alginate lyase"/>
    <property type="match status" value="1"/>
</dbReference>
<dbReference type="Proteomes" id="UP000179797">
    <property type="component" value="Unassembled WGS sequence"/>
</dbReference>
<dbReference type="Pfam" id="PF18998">
    <property type="entry name" value="Flg_new_2"/>
    <property type="match status" value="1"/>
</dbReference>
<dbReference type="Pfam" id="PF26377">
    <property type="entry name" value="Ulvan_lyase_2nd"/>
    <property type="match status" value="1"/>
</dbReference>
<dbReference type="InterPro" id="IPR008979">
    <property type="entry name" value="Galactose-bd-like_sf"/>
</dbReference>
<dbReference type="InterPro" id="IPR026444">
    <property type="entry name" value="Secre_tail"/>
</dbReference>
<dbReference type="Gene3D" id="2.60.120.260">
    <property type="entry name" value="Galactose-binding domain-like"/>
    <property type="match status" value="1"/>
</dbReference>
<evidence type="ECO:0000313" key="2">
    <source>
        <dbReference type="EMBL" id="OHX64517.1"/>
    </source>
</evidence>
<dbReference type="PROSITE" id="PS51175">
    <property type="entry name" value="CBM6"/>
    <property type="match status" value="1"/>
</dbReference>
<proteinExistence type="predicted"/>
<dbReference type="EMBL" id="JRYR02000002">
    <property type="protein sequence ID" value="OHX64517.1"/>
    <property type="molecule type" value="Genomic_DNA"/>
</dbReference>
<gene>
    <name evidence="2" type="ORF">NH26_23365</name>
</gene>
<dbReference type="InterPro" id="IPR008929">
    <property type="entry name" value="Chondroitin_lyas"/>
</dbReference>
<protein>
    <recommendedName>
        <fullName evidence="1">CBM6 domain-containing protein</fullName>
    </recommendedName>
</protein>
<keyword evidence="3" id="KW-1185">Reference proteome</keyword>
<evidence type="ECO:0000259" key="1">
    <source>
        <dbReference type="PROSITE" id="PS51175"/>
    </source>
</evidence>
<dbReference type="Gene3D" id="2.60.40.10">
    <property type="entry name" value="Immunoglobulins"/>
    <property type="match status" value="1"/>
</dbReference>
<dbReference type="InterPro" id="IPR058848">
    <property type="entry name" value="Ulvan_lyase_C"/>
</dbReference>
<dbReference type="Pfam" id="PF18962">
    <property type="entry name" value="Por_Secre_tail"/>
    <property type="match status" value="1"/>
</dbReference>
<accession>A0A1S1YU11</accession>
<reference evidence="2 3" key="1">
    <citation type="journal article" date="2012" name="Int. J. Syst. Evol. Microbiol.">
        <title>Flammeovirga pacifica sp. nov., isolated from deep-sea sediment.</title>
        <authorList>
            <person name="Xu H."/>
            <person name="Fu Y."/>
            <person name="Yang N."/>
            <person name="Ding Z."/>
            <person name="Lai Q."/>
            <person name="Zeng R."/>
        </authorList>
    </citation>
    <scope>NUCLEOTIDE SEQUENCE [LARGE SCALE GENOMIC DNA]</scope>
    <source>
        <strain evidence="3">DSM 24597 / LMG 26175 / WPAGA1</strain>
    </source>
</reference>
<dbReference type="NCBIfam" id="TIGR04183">
    <property type="entry name" value="Por_Secre_tail"/>
    <property type="match status" value="1"/>
</dbReference>
<dbReference type="CDD" id="cd04080">
    <property type="entry name" value="CBM6_cellulase-like"/>
    <property type="match status" value="1"/>
</dbReference>
<dbReference type="STRING" id="915059.NH26_23365"/>